<sequence length="503" mass="55044">MSSLPPELLHVLNQAYFLHLLATDPGKAIPPGKSLLSMMARAPAAPEPSPLHATVEKVVHKAFWDEALLSLSSPTPSVQLPRLKLLYSDLRDALLPLFPPEHPILLTLAAPLPPTSSPLHSTLALVKEILAALRQRCAPARDPEIDALLADLAPPPASSDTAQENPLAALLVSTLRALITLADTLKRDLTNSLLGAMSESQLTTVIRQQARAREHEIILDPAMWSGEDGKAGIETLRRAWTEWIGAQTEDAGWTPRLLQAFASPTPVTCQPSNPNPNALPPQFFFSRPSLLYIQNYLQALVVAASLKALVRLPATATDFMSRIWSLLKAEIDRDEYPIHTGQPDKDDLGAAQTKIINLADEVIRARRLFTSASPQSEDEELKLRAAVERTLQLTDPVFMLLQGRLLRAIEQRIREALSGSDKGPVNGMRLPEKMRTGRVPTGTLHFNDSASSGHSTPSKAPSVKGFEDEVLVRGIEEVFQKVLSHIEWVESVWGDTILKSSLS</sequence>
<gene>
    <name evidence="2" type="ORF">D9615_004479</name>
</gene>
<evidence type="ECO:0000256" key="1">
    <source>
        <dbReference type="ARBA" id="ARBA00010954"/>
    </source>
</evidence>
<dbReference type="Proteomes" id="UP000565441">
    <property type="component" value="Unassembled WGS sequence"/>
</dbReference>
<evidence type="ECO:0000313" key="2">
    <source>
        <dbReference type="EMBL" id="KAF5380441.1"/>
    </source>
</evidence>
<dbReference type="OrthoDB" id="276323at2759"/>
<reference evidence="2 3" key="1">
    <citation type="journal article" date="2020" name="ISME J.">
        <title>Uncovering the hidden diversity of litter-decomposition mechanisms in mushroom-forming fungi.</title>
        <authorList>
            <person name="Floudas D."/>
            <person name="Bentzer J."/>
            <person name="Ahren D."/>
            <person name="Johansson T."/>
            <person name="Persson P."/>
            <person name="Tunlid A."/>
        </authorList>
    </citation>
    <scope>NUCLEOTIDE SEQUENCE [LARGE SCALE GENOMIC DNA]</scope>
    <source>
        <strain evidence="2 3">CBS 661.87</strain>
    </source>
</reference>
<keyword evidence="3" id="KW-1185">Reference proteome</keyword>
<protein>
    <submittedName>
        <fullName evidence="2">Uncharacterized protein</fullName>
    </submittedName>
</protein>
<accession>A0A8H5HC23</accession>
<organism evidence="2 3">
    <name type="scientific">Tricholomella constricta</name>
    <dbReference type="NCBI Taxonomy" id="117010"/>
    <lineage>
        <taxon>Eukaryota</taxon>
        <taxon>Fungi</taxon>
        <taxon>Dikarya</taxon>
        <taxon>Basidiomycota</taxon>
        <taxon>Agaricomycotina</taxon>
        <taxon>Agaricomycetes</taxon>
        <taxon>Agaricomycetidae</taxon>
        <taxon>Agaricales</taxon>
        <taxon>Tricholomatineae</taxon>
        <taxon>Lyophyllaceae</taxon>
        <taxon>Tricholomella</taxon>
    </lineage>
</organism>
<proteinExistence type="inferred from homology"/>
<name>A0A8H5HC23_9AGAR</name>
<evidence type="ECO:0000313" key="3">
    <source>
        <dbReference type="Proteomes" id="UP000565441"/>
    </source>
</evidence>
<comment type="caution">
    <text evidence="2">The sequence shown here is derived from an EMBL/GenBank/DDBJ whole genome shotgun (WGS) entry which is preliminary data.</text>
</comment>
<dbReference type="AlphaFoldDB" id="A0A8H5HC23"/>
<dbReference type="EMBL" id="JAACJP010000013">
    <property type="protein sequence ID" value="KAF5380441.1"/>
    <property type="molecule type" value="Genomic_DNA"/>
</dbReference>
<comment type="similarity">
    <text evidence="1">Belongs to the TCP11 family.</text>
</comment>
<dbReference type="Pfam" id="PF05794">
    <property type="entry name" value="Tcp11"/>
    <property type="match status" value="1"/>
</dbReference>
<dbReference type="InterPro" id="IPR008862">
    <property type="entry name" value="Tcp11"/>
</dbReference>